<accession>A0A5R9IP62</accession>
<evidence type="ECO:0000256" key="7">
    <source>
        <dbReference type="SAM" id="MobiDB-lite"/>
    </source>
</evidence>
<dbReference type="EMBL" id="VCBC01000005">
    <property type="protein sequence ID" value="TLU66379.1"/>
    <property type="molecule type" value="Genomic_DNA"/>
</dbReference>
<feature type="domain" description="Peptidase S8/S53" evidence="9">
    <location>
        <begin position="147"/>
        <end position="360"/>
    </location>
</feature>
<keyword evidence="2 5" id="KW-0645">Protease</keyword>
<keyword evidence="8" id="KW-0732">Signal</keyword>
<dbReference type="InterPro" id="IPR023828">
    <property type="entry name" value="Peptidase_S8_Ser-AS"/>
</dbReference>
<dbReference type="GO" id="GO:0004252">
    <property type="term" value="F:serine-type endopeptidase activity"/>
    <property type="evidence" value="ECO:0007669"/>
    <property type="project" value="UniProtKB-UniRule"/>
</dbReference>
<evidence type="ECO:0000313" key="10">
    <source>
        <dbReference type="EMBL" id="TLU66379.1"/>
    </source>
</evidence>
<dbReference type="PRINTS" id="PR00723">
    <property type="entry name" value="SUBTILISIN"/>
</dbReference>
<evidence type="ECO:0000256" key="4">
    <source>
        <dbReference type="ARBA" id="ARBA00022825"/>
    </source>
</evidence>
<name>A0A5R9IP62_9GAMM</name>
<proteinExistence type="inferred from homology"/>
<evidence type="ECO:0000256" key="1">
    <source>
        <dbReference type="ARBA" id="ARBA00011073"/>
    </source>
</evidence>
<comment type="caution">
    <text evidence="10">The sequence shown here is derived from an EMBL/GenBank/DDBJ whole genome shotgun (WGS) entry which is preliminary data.</text>
</comment>
<dbReference type="Proteomes" id="UP000307790">
    <property type="component" value="Unassembled WGS sequence"/>
</dbReference>
<feature type="active site" description="Charge relay system" evidence="5">
    <location>
        <position position="348"/>
    </location>
</feature>
<evidence type="ECO:0000256" key="3">
    <source>
        <dbReference type="ARBA" id="ARBA00022801"/>
    </source>
</evidence>
<feature type="signal peptide" evidence="8">
    <location>
        <begin position="1"/>
        <end position="28"/>
    </location>
</feature>
<keyword evidence="11" id="KW-1185">Reference proteome</keyword>
<protein>
    <submittedName>
        <fullName evidence="10">S8 family peptidase</fullName>
    </submittedName>
</protein>
<dbReference type="PANTHER" id="PTHR43806">
    <property type="entry name" value="PEPTIDASE S8"/>
    <property type="match status" value="1"/>
</dbReference>
<dbReference type="PROSITE" id="PS00137">
    <property type="entry name" value="SUBTILASE_HIS"/>
    <property type="match status" value="1"/>
</dbReference>
<comment type="similarity">
    <text evidence="1 5 6">Belongs to the peptidase S8 family.</text>
</comment>
<dbReference type="Gene3D" id="3.40.50.200">
    <property type="entry name" value="Peptidase S8/S53 domain"/>
    <property type="match status" value="1"/>
</dbReference>
<dbReference type="Pfam" id="PF00082">
    <property type="entry name" value="Peptidase_S8"/>
    <property type="match status" value="1"/>
</dbReference>
<dbReference type="OrthoDB" id="9790784at2"/>
<gene>
    <name evidence="10" type="ORF">FE810_06725</name>
</gene>
<evidence type="ECO:0000256" key="5">
    <source>
        <dbReference type="PROSITE-ProRule" id="PRU01240"/>
    </source>
</evidence>
<dbReference type="RefSeq" id="WP_138319254.1">
    <property type="nucleotide sequence ID" value="NZ_VCBC01000005.1"/>
</dbReference>
<keyword evidence="3 5" id="KW-0378">Hydrolase</keyword>
<dbReference type="PANTHER" id="PTHR43806:SF11">
    <property type="entry name" value="CEREVISIN-RELATED"/>
    <property type="match status" value="1"/>
</dbReference>
<dbReference type="InterPro" id="IPR036852">
    <property type="entry name" value="Peptidase_S8/S53_dom_sf"/>
</dbReference>
<organism evidence="10 11">
    <name type="scientific">Thalassotalea litorea</name>
    <dbReference type="NCBI Taxonomy" id="2020715"/>
    <lineage>
        <taxon>Bacteria</taxon>
        <taxon>Pseudomonadati</taxon>
        <taxon>Pseudomonadota</taxon>
        <taxon>Gammaproteobacteria</taxon>
        <taxon>Alteromonadales</taxon>
        <taxon>Colwelliaceae</taxon>
        <taxon>Thalassotalea</taxon>
    </lineage>
</organism>
<evidence type="ECO:0000256" key="2">
    <source>
        <dbReference type="ARBA" id="ARBA00022670"/>
    </source>
</evidence>
<dbReference type="PROSITE" id="PS00138">
    <property type="entry name" value="SUBTILASE_SER"/>
    <property type="match status" value="1"/>
</dbReference>
<evidence type="ECO:0000259" key="9">
    <source>
        <dbReference type="Pfam" id="PF00082"/>
    </source>
</evidence>
<dbReference type="PROSITE" id="PS00136">
    <property type="entry name" value="SUBTILASE_ASP"/>
    <property type="match status" value="1"/>
</dbReference>
<evidence type="ECO:0000256" key="6">
    <source>
        <dbReference type="RuleBase" id="RU003355"/>
    </source>
</evidence>
<feature type="region of interest" description="Disordered" evidence="7">
    <location>
        <begin position="366"/>
        <end position="385"/>
    </location>
</feature>
<dbReference type="InterPro" id="IPR050131">
    <property type="entry name" value="Peptidase_S8_subtilisin-like"/>
</dbReference>
<evidence type="ECO:0000256" key="8">
    <source>
        <dbReference type="SAM" id="SignalP"/>
    </source>
</evidence>
<dbReference type="InterPro" id="IPR000209">
    <property type="entry name" value="Peptidase_S8/S53_dom"/>
</dbReference>
<dbReference type="AlphaFoldDB" id="A0A5R9IP62"/>
<feature type="active site" description="Charge relay system" evidence="5">
    <location>
        <position position="189"/>
    </location>
</feature>
<evidence type="ECO:0000313" key="11">
    <source>
        <dbReference type="Proteomes" id="UP000307790"/>
    </source>
</evidence>
<feature type="chain" id="PRO_5024292122" evidence="8">
    <location>
        <begin position="29"/>
        <end position="385"/>
    </location>
</feature>
<feature type="active site" description="Charge relay system" evidence="5">
    <location>
        <position position="154"/>
    </location>
</feature>
<reference evidence="10 11" key="1">
    <citation type="submission" date="2019-05" db="EMBL/GenBank/DDBJ databases">
        <title>Genome sequences of Thalassotalea litorea 1K03283.</title>
        <authorList>
            <person name="Zhang D."/>
        </authorList>
    </citation>
    <scope>NUCLEOTIDE SEQUENCE [LARGE SCALE GENOMIC DNA]</scope>
    <source>
        <strain evidence="10 11">MCCC 1K03283</strain>
    </source>
</reference>
<dbReference type="PROSITE" id="PS51892">
    <property type="entry name" value="SUBTILASE"/>
    <property type="match status" value="1"/>
</dbReference>
<dbReference type="GO" id="GO:0005615">
    <property type="term" value="C:extracellular space"/>
    <property type="evidence" value="ECO:0007669"/>
    <property type="project" value="TreeGrafter"/>
</dbReference>
<dbReference type="InterPro" id="IPR015500">
    <property type="entry name" value="Peptidase_S8_subtilisin-rel"/>
</dbReference>
<dbReference type="GO" id="GO:0006508">
    <property type="term" value="P:proteolysis"/>
    <property type="evidence" value="ECO:0007669"/>
    <property type="project" value="UniProtKB-KW"/>
</dbReference>
<dbReference type="SUPFAM" id="SSF52743">
    <property type="entry name" value="Subtilisin-like"/>
    <property type="match status" value="1"/>
</dbReference>
<dbReference type="InterPro" id="IPR022398">
    <property type="entry name" value="Peptidase_S8_His-AS"/>
</dbReference>
<feature type="region of interest" description="Disordered" evidence="7">
    <location>
        <begin position="115"/>
        <end position="141"/>
    </location>
</feature>
<sequence length="385" mass="39675">MKFNLGIIATMIKAIIGMLLCFTAAVYAETNPPTYGHSTTINVENRCIVQFIDDLHHEQVPGLAKGVAKRVNANVQHIYKHTIKGMTINRPCHAVQAKLSAHDLIVKITPDGVVSAAKGKPKDKSNSKGQEQPWNVDRVGGSQDGTGMTAWVIDSGIDLDHPDLNVDSARGFTVIYAGKRLSMNDANGHGTHVAGTIAAINNELNVIGVAAGATVVPVRVLDRQGNGTWSGFLAGIDHVAANAGAGDCVNMSLSGGGYSLVDDAVKAAASKTGAYFVSAAGNQNVSATTRSPARANGPGVYTISAIDADDNLASWSNYGNPPIDFSAPGVNILSLYKGGGTATMSGTSMAAPAACAVLMLSNGNPSTDGVSGNDPDGNPDPIITL</sequence>
<dbReference type="InterPro" id="IPR023827">
    <property type="entry name" value="Peptidase_S8_Asp-AS"/>
</dbReference>
<keyword evidence="4 5" id="KW-0720">Serine protease</keyword>